<accession>F9UA83</accession>
<feature type="domain" description="RepB-like DNA primase" evidence="2">
    <location>
        <begin position="125"/>
        <end position="198"/>
    </location>
</feature>
<evidence type="ECO:0000259" key="2">
    <source>
        <dbReference type="Pfam" id="PF16793"/>
    </source>
</evidence>
<feature type="region of interest" description="Disordered" evidence="1">
    <location>
        <begin position="1"/>
        <end position="24"/>
    </location>
</feature>
<evidence type="ECO:0000313" key="4">
    <source>
        <dbReference type="Proteomes" id="UP000005459"/>
    </source>
</evidence>
<dbReference type="OrthoDB" id="9067983at2"/>
<name>F9UA83_9GAMM</name>
<dbReference type="Gene3D" id="3.30.70.1790">
    <property type="entry name" value="RepB DNA-primase, N-terminal domain"/>
    <property type="match status" value="1"/>
</dbReference>
<evidence type="ECO:0000256" key="1">
    <source>
        <dbReference type="SAM" id="MobiDB-lite"/>
    </source>
</evidence>
<dbReference type="RefSeq" id="WP_007192711.1">
    <property type="nucleotide sequence ID" value="NZ_AFWV01000005.1"/>
</dbReference>
<keyword evidence="4" id="KW-1185">Reference proteome</keyword>
<dbReference type="EMBL" id="AFWV01000005">
    <property type="protein sequence ID" value="EGV19031.1"/>
    <property type="molecule type" value="Genomic_DNA"/>
</dbReference>
<dbReference type="AlphaFoldDB" id="F9UA83"/>
<reference evidence="3 4" key="1">
    <citation type="submission" date="2011-06" db="EMBL/GenBank/DDBJ databases">
        <title>The draft genome of Thiocapsa marina 5811.</title>
        <authorList>
            <consortium name="US DOE Joint Genome Institute (JGI-PGF)"/>
            <person name="Lucas S."/>
            <person name="Han J."/>
            <person name="Cheng J.-F."/>
            <person name="Goodwin L."/>
            <person name="Pitluck S."/>
            <person name="Peters L."/>
            <person name="Land M.L."/>
            <person name="Hauser L."/>
            <person name="Vogl K."/>
            <person name="Liu Z."/>
            <person name="Imhoff J."/>
            <person name="Thiel V."/>
            <person name="Frigaard N.-U."/>
            <person name="Bryant D."/>
            <person name="Woyke T.J."/>
        </authorList>
    </citation>
    <scope>NUCLEOTIDE SEQUENCE [LARGE SCALE GENOMIC DNA]</scope>
    <source>
        <strain evidence="3 4">5811</strain>
    </source>
</reference>
<dbReference type="STRING" id="768671.ThimaDRAFT_1835"/>
<gene>
    <name evidence="3" type="ORF">ThimaDRAFT_1835</name>
</gene>
<organism evidence="3 4">
    <name type="scientific">Thiocapsa marina 5811</name>
    <dbReference type="NCBI Taxonomy" id="768671"/>
    <lineage>
        <taxon>Bacteria</taxon>
        <taxon>Pseudomonadati</taxon>
        <taxon>Pseudomonadota</taxon>
        <taxon>Gammaproteobacteria</taxon>
        <taxon>Chromatiales</taxon>
        <taxon>Chromatiaceae</taxon>
        <taxon>Thiocapsa</taxon>
    </lineage>
</organism>
<feature type="compositionally biased region" description="Polar residues" evidence="1">
    <location>
        <begin position="1"/>
        <end position="11"/>
    </location>
</feature>
<protein>
    <recommendedName>
        <fullName evidence="2">RepB-like DNA primase domain-containing protein</fullName>
    </recommendedName>
</protein>
<sequence length="795" mass="87714">MFAQQKTASDSASDRGSEGVSSGTHSITEATRFLDALDSEAEVFTFQTFDDKGRRGELARTIHGSIDDVFDALSRLNDQGAGVFVTVNETDGTARKEENIVRVRAVFADFDPPKTRPAPAKYPLEPHIVVESSPGKHHAYWLTEGMSLDAFTPTQKALITALGSDPAPNDLPRVMRLPGFDHHKTDIPYRVRLIHVERFLDYPAAAIKAAFPTVINDRHTDAPSPDDDVVVEALRREGLLLKEKTGGGWFLTCPWSEEHTTASTPTSTVYYPAHTGGYQGAAFKCQHGHCTHRTARDLEERLGIASSWPELLPIGQSVPPEPYPLDALPKLIREAVEEVQQYNQAPTALVATSALTAVSTAIQTRVDVQRSTRLSGPVGLYGLVIADSGERKTSCDKFFSGIIESADIEAARAARPEVQKHQADMRSWESECSGLSDAIRQAKKAGKSVDALRADLESTYRQKPEAPRVQKLLRLDDTPENLAYVMHKQWPAAGVLSSEAGVIFGSHGMGKDSIVRNLAQLNVLWDGGTLDIGRKTSESFTLRGARLTLGLMIQPQTLRSFFESSGALARGTGFLARFLVAWPQSTQGQRMYREEPAAWPALTRFQGRLGGILRAHVSITEDGQLDPIALKLSREAKEIWVEFHNAVEAELRPDGELYEVRDVASKVADNAARLAALFHVFENGDSGTIDAYAMESGTMLAAWHLHEARRFFTELAVPEPVLQAQRLESWLIGHCRQHGVDTVARREVQRLIIPSTLRRREALDPALRELAEAGRVREITEGKRKLIRVRAEVLT</sequence>
<dbReference type="PATRIC" id="fig|768671.3.peg.1951"/>
<dbReference type="InterPro" id="IPR025048">
    <property type="entry name" value="DUF3987"/>
</dbReference>
<dbReference type="Pfam" id="PF13148">
    <property type="entry name" value="DUF3987"/>
    <property type="match status" value="1"/>
</dbReference>
<dbReference type="InterPro" id="IPR039459">
    <property type="entry name" value="RepB-like_DNA_primase_dom"/>
</dbReference>
<dbReference type="eggNOG" id="COG4983">
    <property type="taxonomic scope" value="Bacteria"/>
</dbReference>
<evidence type="ECO:0000313" key="3">
    <source>
        <dbReference type="EMBL" id="EGV19031.1"/>
    </source>
</evidence>
<proteinExistence type="predicted"/>
<dbReference type="Pfam" id="PF16793">
    <property type="entry name" value="RepB_primase"/>
    <property type="match status" value="1"/>
</dbReference>
<dbReference type="Proteomes" id="UP000005459">
    <property type="component" value="Unassembled WGS sequence"/>
</dbReference>
<dbReference type="eggNOG" id="COG0467">
    <property type="taxonomic scope" value="Bacteria"/>
</dbReference>